<dbReference type="InterPro" id="IPR040442">
    <property type="entry name" value="Pyrv_kinase-like_dom_sf"/>
</dbReference>
<comment type="caution">
    <text evidence="7">The sequence shown here is derived from an EMBL/GenBank/DDBJ whole genome shotgun (WGS) entry which is preliminary data.</text>
</comment>
<dbReference type="PANTHER" id="PTHR32308:SF10">
    <property type="entry name" value="CITRATE LYASE SUBUNIT BETA"/>
    <property type="match status" value="1"/>
</dbReference>
<dbReference type="InterPro" id="IPR005000">
    <property type="entry name" value="Aldolase/citrate-lyase_domain"/>
</dbReference>
<evidence type="ECO:0000313" key="8">
    <source>
        <dbReference type="Proteomes" id="UP000245212"/>
    </source>
</evidence>
<dbReference type="EMBL" id="QETA01000001">
    <property type="protein sequence ID" value="PWF25494.1"/>
    <property type="molecule type" value="Genomic_DNA"/>
</dbReference>
<dbReference type="Gene3D" id="3.20.20.60">
    <property type="entry name" value="Phosphoenolpyruvate-binding domains"/>
    <property type="match status" value="1"/>
</dbReference>
<dbReference type="Pfam" id="PF03328">
    <property type="entry name" value="HpcH_HpaI"/>
    <property type="match status" value="1"/>
</dbReference>
<evidence type="ECO:0000256" key="3">
    <source>
        <dbReference type="ARBA" id="ARBA00022842"/>
    </source>
</evidence>
<keyword evidence="3 5" id="KW-0460">Magnesium</keyword>
<dbReference type="PANTHER" id="PTHR32308">
    <property type="entry name" value="LYASE BETA SUBUNIT, PUTATIVE (AFU_ORTHOLOGUE AFUA_4G13030)-RELATED"/>
    <property type="match status" value="1"/>
</dbReference>
<feature type="binding site" evidence="4">
    <location>
        <position position="128"/>
    </location>
    <ligand>
        <name>substrate</name>
    </ligand>
</feature>
<keyword evidence="2 5" id="KW-0479">Metal-binding</keyword>
<organism evidence="7 8">
    <name type="scientific">Corticimicrobacter populi</name>
    <dbReference type="NCBI Taxonomy" id="2175229"/>
    <lineage>
        <taxon>Bacteria</taxon>
        <taxon>Pseudomonadati</taxon>
        <taxon>Pseudomonadota</taxon>
        <taxon>Betaproteobacteria</taxon>
        <taxon>Burkholderiales</taxon>
        <taxon>Alcaligenaceae</taxon>
        <taxon>Corticimicrobacter</taxon>
    </lineage>
</organism>
<evidence type="ECO:0000313" key="7">
    <source>
        <dbReference type="EMBL" id="PWF25494.1"/>
    </source>
</evidence>
<sequence>MSLSASDTILTALPSPLRTALFVPASRIDRIPKALASGADAVIVDLEDAVVADSKDTARAALDVFLTDHPNARVLIRINDATTCWHEQDLALCRKHDNVLGLLLPKTESAAQAQQAAATARVVIPIIESAAGLLDLAAIAAVPGVACLAFGSLDLALDLNLHTGTPGTQTILDQARYQILLHSRAAQLATPIDGVFQDIGNPDALKNVAARSREMGFGGMLLIHPAQVAPVHAAFAPGEAELAWAKRVIEAAAQSQAGAFSLDGKMIDAPVILRARLMVSQAEN</sequence>
<evidence type="ECO:0000256" key="1">
    <source>
        <dbReference type="ARBA" id="ARBA00001946"/>
    </source>
</evidence>
<dbReference type="GO" id="GO:0016829">
    <property type="term" value="F:lyase activity"/>
    <property type="evidence" value="ECO:0007669"/>
    <property type="project" value="UniProtKB-KW"/>
</dbReference>
<dbReference type="GO" id="GO:0006107">
    <property type="term" value="P:oxaloacetate metabolic process"/>
    <property type="evidence" value="ECO:0007669"/>
    <property type="project" value="TreeGrafter"/>
</dbReference>
<comment type="cofactor">
    <cofactor evidence="1">
        <name>Mg(2+)</name>
        <dbReference type="ChEBI" id="CHEBI:18420"/>
    </cofactor>
</comment>
<dbReference type="GO" id="GO:0000287">
    <property type="term" value="F:magnesium ion binding"/>
    <property type="evidence" value="ECO:0007669"/>
    <property type="project" value="TreeGrafter"/>
</dbReference>
<evidence type="ECO:0000256" key="2">
    <source>
        <dbReference type="ARBA" id="ARBA00022723"/>
    </source>
</evidence>
<feature type="binding site" evidence="4">
    <location>
        <position position="77"/>
    </location>
    <ligand>
        <name>substrate</name>
    </ligand>
</feature>
<dbReference type="InterPro" id="IPR011206">
    <property type="entry name" value="Citrate_lyase_beta/mcl1/mcl2"/>
</dbReference>
<evidence type="ECO:0000259" key="6">
    <source>
        <dbReference type="Pfam" id="PF03328"/>
    </source>
</evidence>
<feature type="domain" description="HpcH/HpaI aldolase/citrate lyase" evidence="6">
    <location>
        <begin position="18"/>
        <end position="225"/>
    </location>
</feature>
<keyword evidence="8" id="KW-1185">Reference proteome</keyword>
<dbReference type="PIRSF" id="PIRSF015582">
    <property type="entry name" value="Cit_lyase_B"/>
    <property type="match status" value="1"/>
</dbReference>
<dbReference type="RefSeq" id="WP_109060897.1">
    <property type="nucleotide sequence ID" value="NZ_QETA01000001.1"/>
</dbReference>
<proteinExistence type="predicted"/>
<evidence type="ECO:0000256" key="4">
    <source>
        <dbReference type="PIRSR" id="PIRSR015582-1"/>
    </source>
</evidence>
<keyword evidence="7" id="KW-0456">Lyase</keyword>
<name>A0A2V1K2P0_9BURK</name>
<dbReference type="SUPFAM" id="SSF51621">
    <property type="entry name" value="Phosphoenolpyruvate/pyruvate domain"/>
    <property type="match status" value="1"/>
</dbReference>
<gene>
    <name evidence="7" type="ORF">DD235_05055</name>
</gene>
<dbReference type="AlphaFoldDB" id="A0A2V1K2P0"/>
<evidence type="ECO:0000256" key="5">
    <source>
        <dbReference type="PIRSR" id="PIRSR015582-2"/>
    </source>
</evidence>
<feature type="binding site" evidence="5">
    <location>
        <position position="154"/>
    </location>
    <ligand>
        <name>Mg(2+)</name>
        <dbReference type="ChEBI" id="CHEBI:18420"/>
    </ligand>
</feature>
<dbReference type="InterPro" id="IPR015813">
    <property type="entry name" value="Pyrv/PenolPyrv_kinase-like_dom"/>
</dbReference>
<feature type="binding site" evidence="5">
    <location>
        <position position="128"/>
    </location>
    <ligand>
        <name>Mg(2+)</name>
        <dbReference type="ChEBI" id="CHEBI:18420"/>
    </ligand>
</feature>
<accession>A0A2V1K2P0</accession>
<dbReference type="Proteomes" id="UP000245212">
    <property type="component" value="Unassembled WGS sequence"/>
</dbReference>
<protein>
    <submittedName>
        <fullName evidence="7">CoA ester lyase</fullName>
    </submittedName>
</protein>
<reference evidence="8" key="1">
    <citation type="submission" date="2018-05" db="EMBL/GenBank/DDBJ databases">
        <authorList>
            <person name="Li Y."/>
        </authorList>
    </citation>
    <scope>NUCLEOTIDE SEQUENCE [LARGE SCALE GENOMIC DNA]</scope>
    <source>
        <strain evidence="8">3d-2-2</strain>
    </source>
</reference>